<keyword evidence="2" id="KW-1185">Reference proteome</keyword>
<protein>
    <submittedName>
        <fullName evidence="1">Uncharacterized protein</fullName>
    </submittedName>
</protein>
<accession>A0ABW6VE83</accession>
<evidence type="ECO:0000313" key="2">
    <source>
        <dbReference type="Proteomes" id="UP001602119"/>
    </source>
</evidence>
<comment type="caution">
    <text evidence="1">The sequence shown here is derived from an EMBL/GenBank/DDBJ whole genome shotgun (WGS) entry which is preliminary data.</text>
</comment>
<dbReference type="RefSeq" id="WP_387346163.1">
    <property type="nucleotide sequence ID" value="NZ_JBIAXI010000024.1"/>
</dbReference>
<name>A0ABW6VE83_MICFU</name>
<gene>
    <name evidence="1" type="ORF">ACFY05_33010</name>
</gene>
<dbReference type="EMBL" id="JBIAXI010000024">
    <property type="protein sequence ID" value="MFF4777659.1"/>
    <property type="molecule type" value="Genomic_DNA"/>
</dbReference>
<evidence type="ECO:0000313" key="1">
    <source>
        <dbReference type="EMBL" id="MFF4777659.1"/>
    </source>
</evidence>
<sequence>MDPRYGIRDDMATVRIFGRCPVKGCRHRHVTDAPAVTENILDARKSVIGTYQRPLIKHPAFPDAGWWHWHWFMLDQIDWPAGAPDDRPRCPTHRRLLKWETLQATFNLEKVCDGRCRGATGPNCECSCNGEQHGADAITI</sequence>
<proteinExistence type="predicted"/>
<dbReference type="Proteomes" id="UP001602119">
    <property type="component" value="Unassembled WGS sequence"/>
</dbReference>
<reference evidence="1 2" key="1">
    <citation type="submission" date="2024-10" db="EMBL/GenBank/DDBJ databases">
        <title>The Natural Products Discovery Center: Release of the First 8490 Sequenced Strains for Exploring Actinobacteria Biosynthetic Diversity.</title>
        <authorList>
            <person name="Kalkreuter E."/>
            <person name="Kautsar S.A."/>
            <person name="Yang D."/>
            <person name="Bader C.D."/>
            <person name="Teijaro C.N."/>
            <person name="Fluegel L."/>
            <person name="Davis C.M."/>
            <person name="Simpson J.R."/>
            <person name="Lauterbach L."/>
            <person name="Steele A.D."/>
            <person name="Gui C."/>
            <person name="Meng S."/>
            <person name="Li G."/>
            <person name="Viehrig K."/>
            <person name="Ye F."/>
            <person name="Su P."/>
            <person name="Kiefer A.F."/>
            <person name="Nichols A."/>
            <person name="Cepeda A.J."/>
            <person name="Yan W."/>
            <person name="Fan B."/>
            <person name="Jiang Y."/>
            <person name="Adhikari A."/>
            <person name="Zheng C.-J."/>
            <person name="Schuster L."/>
            <person name="Cowan T.M."/>
            <person name="Smanski M.J."/>
            <person name="Chevrette M.G."/>
            <person name="De Carvalho L.P.S."/>
            <person name="Shen B."/>
        </authorList>
    </citation>
    <scope>NUCLEOTIDE SEQUENCE [LARGE SCALE GENOMIC DNA]</scope>
    <source>
        <strain evidence="1 2">NPDC001281</strain>
    </source>
</reference>
<organism evidence="1 2">
    <name type="scientific">Microtetraspora fusca</name>
    <dbReference type="NCBI Taxonomy" id="1997"/>
    <lineage>
        <taxon>Bacteria</taxon>
        <taxon>Bacillati</taxon>
        <taxon>Actinomycetota</taxon>
        <taxon>Actinomycetes</taxon>
        <taxon>Streptosporangiales</taxon>
        <taxon>Streptosporangiaceae</taxon>
        <taxon>Microtetraspora</taxon>
    </lineage>
</organism>